<feature type="coiled-coil region" evidence="1">
    <location>
        <begin position="152"/>
        <end position="195"/>
    </location>
</feature>
<sequence length="249" mass="28532">MCPKKGDDLDNNQSEVKTQILHNLEQLRTHGEESTQNIKNFHEALNASSSFKEFHKTVKDIVTYGQSLSAKLFPEGEHPGPHIMHAVYKEVEKDKDLHSILDSINYVETFYADTVGNKERLSKEELEEQLSPEEFRVLVSCIRNIVALKPVADLIADKVEDFKNRLEDAQSLEEVEDIESEIAILQQSLDRTYQQSVHFPQDEKTAGALIEYLDFNHHIRKIAEAFNVQGKLTDDVLYATGRCQMNLKF</sequence>
<evidence type="ECO:0000313" key="3">
    <source>
        <dbReference type="Proteomes" id="UP000295517"/>
    </source>
</evidence>
<dbReference type="AlphaFoldDB" id="A0AAX1EES0"/>
<dbReference type="RefSeq" id="WP_135059971.1">
    <property type="nucleotide sequence ID" value="NZ_CP038254.1"/>
</dbReference>
<reference evidence="2 3" key="1">
    <citation type="submission" date="2019-03" db="EMBL/GenBank/DDBJ databases">
        <title>Diverse conjugative elements silence natural transformation in Legionella species.</title>
        <authorList>
            <person name="Durieux I."/>
            <person name="Ginevra C."/>
            <person name="Attaiech L."/>
            <person name="Picq K."/>
            <person name="Juan P.A."/>
            <person name="Jarraud S."/>
            <person name="Charpentier X."/>
        </authorList>
    </citation>
    <scope>NUCLEOTIDE SEQUENCE [LARGE SCALE GENOMIC DNA]</scope>
    <source>
        <strain evidence="2 3">HL-0427-4011</strain>
    </source>
</reference>
<keyword evidence="1" id="KW-0175">Coiled coil</keyword>
<proteinExistence type="predicted"/>
<evidence type="ECO:0000256" key="1">
    <source>
        <dbReference type="SAM" id="Coils"/>
    </source>
</evidence>
<name>A0AAX1EES0_9GAMM</name>
<gene>
    <name evidence="2" type="ORF">E3983_04095</name>
</gene>
<dbReference type="Proteomes" id="UP000295517">
    <property type="component" value="Chromosome"/>
</dbReference>
<organism evidence="2 3">
    <name type="scientific">Legionella israelensis</name>
    <dbReference type="NCBI Taxonomy" id="454"/>
    <lineage>
        <taxon>Bacteria</taxon>
        <taxon>Pseudomonadati</taxon>
        <taxon>Pseudomonadota</taxon>
        <taxon>Gammaproteobacteria</taxon>
        <taxon>Legionellales</taxon>
        <taxon>Legionellaceae</taxon>
        <taxon>Legionella</taxon>
    </lineage>
</organism>
<dbReference type="EMBL" id="CP038254">
    <property type="protein sequence ID" value="QBR83608.1"/>
    <property type="molecule type" value="Genomic_DNA"/>
</dbReference>
<accession>A0AAX1EES0</accession>
<evidence type="ECO:0000313" key="2">
    <source>
        <dbReference type="EMBL" id="QBR83608.1"/>
    </source>
</evidence>
<protein>
    <submittedName>
        <fullName evidence="2">Uncharacterized protein</fullName>
    </submittedName>
</protein>